<evidence type="ECO:0000313" key="1">
    <source>
        <dbReference type="EMBL" id="NJP35100.1"/>
    </source>
</evidence>
<dbReference type="Pfam" id="PF05988">
    <property type="entry name" value="DUF899"/>
    <property type="match status" value="1"/>
</dbReference>
<dbReference type="InterPro" id="IPR010296">
    <property type="entry name" value="DUF899_thioredox"/>
</dbReference>
<gene>
    <name evidence="1" type="ORF">HCJ94_24750</name>
</gene>
<evidence type="ECO:0000313" key="2">
    <source>
        <dbReference type="Proteomes" id="UP000783871"/>
    </source>
</evidence>
<name>A0ABX0ZGT5_9ACTN</name>
<dbReference type="SUPFAM" id="SSF52833">
    <property type="entry name" value="Thioredoxin-like"/>
    <property type="match status" value="1"/>
</dbReference>
<comment type="caution">
    <text evidence="1">The sequence shown here is derived from an EMBL/GenBank/DDBJ whole genome shotgun (WGS) entry which is preliminary data.</text>
</comment>
<keyword evidence="2" id="KW-1185">Reference proteome</keyword>
<dbReference type="RefSeq" id="WP_168003447.1">
    <property type="nucleotide sequence ID" value="NZ_JAATEO010000034.1"/>
</dbReference>
<dbReference type="Proteomes" id="UP000783871">
    <property type="component" value="Unassembled WGS sequence"/>
</dbReference>
<reference evidence="1 2" key="1">
    <citation type="submission" date="2020-03" db="EMBL/GenBank/DDBJ databases">
        <title>WGS of actinomycetes isolated from Thailand.</title>
        <authorList>
            <person name="Thawai C."/>
        </authorList>
    </citation>
    <scope>NUCLEOTIDE SEQUENCE [LARGE SCALE GENOMIC DNA]</scope>
    <source>
        <strain evidence="1 2">HSS6-12</strain>
    </source>
</reference>
<accession>A0ABX0ZGT5</accession>
<dbReference type="InterPro" id="IPR036249">
    <property type="entry name" value="Thioredoxin-like_sf"/>
</dbReference>
<organism evidence="1 2">
    <name type="scientific">Micromonospora thermarum</name>
    <dbReference type="NCBI Taxonomy" id="2720024"/>
    <lineage>
        <taxon>Bacteria</taxon>
        <taxon>Bacillati</taxon>
        <taxon>Actinomycetota</taxon>
        <taxon>Actinomycetes</taxon>
        <taxon>Micromonosporales</taxon>
        <taxon>Micromonosporaceae</taxon>
        <taxon>Micromonospora</taxon>
    </lineage>
</organism>
<proteinExistence type="predicted"/>
<sequence>MDDLKVVSQDEWLAVRTELLDREKHLTRLRDEVTALRRRMPAVVVDKDYRFAGPDGPVQLRDLFEGRRQLLVYHFMFDPSWSEGCTSCSFLVDNLGHLAHLHAGDTTFVAVSRAPLSSIAPFKARMGWTFPWYSSYGTDFNYDFHVTLDETVAPVEYNYKDRATLEREGLTHHLHGEAHGLSVFVVDADDRVLHTYSTYGRGLDAVLTTYNYLDLTPLGRQRYVNEFPHHDRYEVVTADAGHCH</sequence>
<dbReference type="EMBL" id="JAATEO010000034">
    <property type="protein sequence ID" value="NJP35100.1"/>
    <property type="molecule type" value="Genomic_DNA"/>
</dbReference>
<protein>
    <submittedName>
        <fullName evidence="1">DUF899 domain-containing protein</fullName>
    </submittedName>
</protein>